<keyword evidence="2" id="KW-1185">Reference proteome</keyword>
<sequence length="64" mass="7299">MGERTRFHPGDKAPNNGIYIEVGENAVHMGVENPKRVELKKGDKLPDNENGDRVWVMETKRNSH</sequence>
<dbReference type="Pfam" id="PF14168">
    <property type="entry name" value="YjzC"/>
    <property type="match status" value="1"/>
</dbReference>
<dbReference type="RefSeq" id="WP_138197693.1">
    <property type="nucleotide sequence ID" value="NZ_VCIW01000027.1"/>
</dbReference>
<reference evidence="1 2" key="1">
    <citation type="submission" date="2019-05" db="EMBL/GenBank/DDBJ databases">
        <authorList>
            <person name="Narsing Rao M.P."/>
            <person name="Li W.J."/>
        </authorList>
    </citation>
    <scope>NUCLEOTIDE SEQUENCE [LARGE SCALE GENOMIC DNA]</scope>
    <source>
        <strain evidence="1 2">SYSU_K30003</strain>
    </source>
</reference>
<proteinExistence type="predicted"/>
<accession>A0A5R9G814</accession>
<dbReference type="InterPro" id="IPR025549">
    <property type="entry name" value="YjzC"/>
</dbReference>
<gene>
    <name evidence="1" type="ORF">FE782_28180</name>
</gene>
<evidence type="ECO:0000313" key="2">
    <source>
        <dbReference type="Proteomes" id="UP000309676"/>
    </source>
</evidence>
<dbReference type="AlphaFoldDB" id="A0A5R9G814"/>
<dbReference type="EMBL" id="VCIW01000027">
    <property type="protein sequence ID" value="TLS48883.1"/>
    <property type="molecule type" value="Genomic_DNA"/>
</dbReference>
<organism evidence="1 2">
    <name type="scientific">Paenibacillus antri</name>
    <dbReference type="NCBI Taxonomy" id="2582848"/>
    <lineage>
        <taxon>Bacteria</taxon>
        <taxon>Bacillati</taxon>
        <taxon>Bacillota</taxon>
        <taxon>Bacilli</taxon>
        <taxon>Bacillales</taxon>
        <taxon>Paenibacillaceae</taxon>
        <taxon>Paenibacillus</taxon>
    </lineage>
</organism>
<comment type="caution">
    <text evidence="1">The sequence shown here is derived from an EMBL/GenBank/DDBJ whole genome shotgun (WGS) entry which is preliminary data.</text>
</comment>
<dbReference type="OrthoDB" id="5244304at2"/>
<evidence type="ECO:0000313" key="1">
    <source>
        <dbReference type="EMBL" id="TLS48883.1"/>
    </source>
</evidence>
<name>A0A5R9G814_9BACL</name>
<protein>
    <submittedName>
        <fullName evidence="1">YjzC family protein</fullName>
    </submittedName>
</protein>
<dbReference type="Proteomes" id="UP000309676">
    <property type="component" value="Unassembled WGS sequence"/>
</dbReference>